<dbReference type="InterPro" id="IPR002912">
    <property type="entry name" value="ACT_dom"/>
</dbReference>
<dbReference type="PANTHER" id="PTHR34875">
    <property type="entry name" value="UPF0237 PROTEIN MJ1558"/>
    <property type="match status" value="1"/>
</dbReference>
<dbReference type="SUPFAM" id="SSF55021">
    <property type="entry name" value="ACT-like"/>
    <property type="match status" value="2"/>
</dbReference>
<reference evidence="3" key="1">
    <citation type="journal article" date="2019" name="Int. J. Syst. Evol. Microbiol.">
        <title>The Global Catalogue of Microorganisms (GCM) 10K type strain sequencing project: providing services to taxonomists for standard genome sequencing and annotation.</title>
        <authorList>
            <consortium name="The Broad Institute Genomics Platform"/>
            <consortium name="The Broad Institute Genome Sequencing Center for Infectious Disease"/>
            <person name="Wu L."/>
            <person name="Ma J."/>
        </authorList>
    </citation>
    <scope>NUCLEOTIDE SEQUENCE [LARGE SCALE GENOMIC DNA]</scope>
    <source>
        <strain evidence="3">JCM 16929</strain>
    </source>
</reference>
<sequence>MTYLAITVLGHDRPGIIAQTAEVLAEAGMNLEDSSMTLLRGHFAMTLICSGDAAAGAVASALAPLEADGSLTVSVREMPPEPENVHTGSPYLVTVHGADRLGIVAQLAGVVADAGGNITDLTTRLAAGLYVLVAEVDLPTDVAVAELQSTLAEVAAGLGVEAGLRPMERDEL</sequence>
<feature type="domain" description="ACT" evidence="1">
    <location>
        <begin position="5"/>
        <end position="80"/>
    </location>
</feature>
<dbReference type="InterPro" id="IPR050990">
    <property type="entry name" value="UPF0237/GcvR_regulator"/>
</dbReference>
<keyword evidence="3" id="KW-1185">Reference proteome</keyword>
<dbReference type="Gene3D" id="3.30.70.260">
    <property type="match status" value="2"/>
</dbReference>
<dbReference type="Proteomes" id="UP001501490">
    <property type="component" value="Unassembled WGS sequence"/>
</dbReference>
<dbReference type="PANTHER" id="PTHR34875:SF6">
    <property type="entry name" value="UPF0237 PROTEIN MJ1558"/>
    <property type="match status" value="1"/>
</dbReference>
<dbReference type="InterPro" id="IPR045865">
    <property type="entry name" value="ACT-like_dom_sf"/>
</dbReference>
<accession>A0ABP7AUX4</accession>
<name>A0ABP7AUX4_9ACTN</name>
<evidence type="ECO:0000259" key="1">
    <source>
        <dbReference type="PROSITE" id="PS51671"/>
    </source>
</evidence>
<evidence type="ECO:0000313" key="2">
    <source>
        <dbReference type="EMBL" id="GAA3640174.1"/>
    </source>
</evidence>
<gene>
    <name evidence="2" type="ORF">GCM10022236_48470</name>
</gene>
<evidence type="ECO:0000313" key="3">
    <source>
        <dbReference type="Proteomes" id="UP001501490"/>
    </source>
</evidence>
<comment type="caution">
    <text evidence="2">The sequence shown here is derived from an EMBL/GenBank/DDBJ whole genome shotgun (WGS) entry which is preliminary data.</text>
</comment>
<dbReference type="RefSeq" id="WP_344809498.1">
    <property type="nucleotide sequence ID" value="NZ_BAABAB010000050.1"/>
</dbReference>
<dbReference type="EMBL" id="BAABAB010000050">
    <property type="protein sequence ID" value="GAA3640174.1"/>
    <property type="molecule type" value="Genomic_DNA"/>
</dbReference>
<dbReference type="PROSITE" id="PS51671">
    <property type="entry name" value="ACT"/>
    <property type="match status" value="2"/>
</dbReference>
<protein>
    <submittedName>
        <fullName evidence="2">Amino acid-binding protein</fullName>
    </submittedName>
</protein>
<organism evidence="2 3">
    <name type="scientific">Microlunatus ginsengisoli</name>
    <dbReference type="NCBI Taxonomy" id="363863"/>
    <lineage>
        <taxon>Bacteria</taxon>
        <taxon>Bacillati</taxon>
        <taxon>Actinomycetota</taxon>
        <taxon>Actinomycetes</taxon>
        <taxon>Propionibacteriales</taxon>
        <taxon>Propionibacteriaceae</taxon>
        <taxon>Microlunatus</taxon>
    </lineage>
</organism>
<dbReference type="Pfam" id="PF13740">
    <property type="entry name" value="ACT_6"/>
    <property type="match status" value="2"/>
</dbReference>
<feature type="domain" description="ACT" evidence="1">
    <location>
        <begin position="92"/>
        <end position="169"/>
    </location>
</feature>
<proteinExistence type="predicted"/>